<evidence type="ECO:0000256" key="1">
    <source>
        <dbReference type="ARBA" id="ARBA00004496"/>
    </source>
</evidence>
<evidence type="ECO:0000256" key="2">
    <source>
        <dbReference type="ARBA" id="ARBA00022490"/>
    </source>
</evidence>
<dbReference type="Proteomes" id="UP001163046">
    <property type="component" value="Unassembled WGS sequence"/>
</dbReference>
<comment type="subcellular location">
    <subcellularLocation>
        <location evidence="1">Cytoplasm</location>
    </subcellularLocation>
</comment>
<accession>A0A9X0A6D9</accession>
<dbReference type="Gene3D" id="1.25.40.180">
    <property type="match status" value="1"/>
</dbReference>
<dbReference type="PANTHER" id="PTHR23254:SF16">
    <property type="entry name" value="CBP80_20-DEPENDENT TRANSLATION INITIATION FACTOR"/>
    <property type="match status" value="1"/>
</dbReference>
<evidence type="ECO:0000256" key="4">
    <source>
        <dbReference type="SAM" id="MobiDB-lite"/>
    </source>
</evidence>
<dbReference type="SUPFAM" id="SSF48371">
    <property type="entry name" value="ARM repeat"/>
    <property type="match status" value="1"/>
</dbReference>
<organism evidence="6 7">
    <name type="scientific">Desmophyllum pertusum</name>
    <dbReference type="NCBI Taxonomy" id="174260"/>
    <lineage>
        <taxon>Eukaryota</taxon>
        <taxon>Metazoa</taxon>
        <taxon>Cnidaria</taxon>
        <taxon>Anthozoa</taxon>
        <taxon>Hexacorallia</taxon>
        <taxon>Scleractinia</taxon>
        <taxon>Caryophylliina</taxon>
        <taxon>Caryophylliidae</taxon>
        <taxon>Desmophyllum</taxon>
    </lineage>
</organism>
<dbReference type="PANTHER" id="PTHR23254">
    <property type="entry name" value="EIF4G DOMAIN PROTEIN"/>
    <property type="match status" value="1"/>
</dbReference>
<name>A0A9X0A6D9_9CNID</name>
<dbReference type="AlphaFoldDB" id="A0A9X0A6D9"/>
<dbReference type="GO" id="GO:0003723">
    <property type="term" value="F:RNA binding"/>
    <property type="evidence" value="ECO:0007669"/>
    <property type="project" value="InterPro"/>
</dbReference>
<dbReference type="InterPro" id="IPR003890">
    <property type="entry name" value="MIF4G-like_typ-3"/>
</dbReference>
<evidence type="ECO:0000259" key="5">
    <source>
        <dbReference type="SMART" id="SM00543"/>
    </source>
</evidence>
<feature type="compositionally biased region" description="Polar residues" evidence="4">
    <location>
        <begin position="30"/>
        <end position="39"/>
    </location>
</feature>
<protein>
    <recommendedName>
        <fullName evidence="5">MIF4G domain-containing protein</fullName>
    </recommendedName>
</protein>
<sequence>MASVTTRGRGIGRGRGFGVPKGLARPGETADQQKISSNEKAADQFDLKKVLSDVKDETQVEKISQYISDTNSSTRIKEVVDRLTQRTIIDSDFAPLAAKVANKLCSDESFGNAFRADLLKSTQENYKKRDSIREESASEWNALVCLICELFNHLRAGETPLKPLAGAVHQIMSELLRQGEDGKIEREDENVDCFYMNFRTVGKLLESVNQEKADELVGKIRDTILADNTTAKTRCLLMELLELRAGQWNISKDVERYYSDLLTDIMAKES</sequence>
<feature type="compositionally biased region" description="Gly residues" evidence="4">
    <location>
        <begin position="9"/>
        <end position="19"/>
    </location>
</feature>
<dbReference type="OrthoDB" id="6484979at2759"/>
<keyword evidence="2" id="KW-0963">Cytoplasm</keyword>
<evidence type="ECO:0000313" key="7">
    <source>
        <dbReference type="Proteomes" id="UP001163046"/>
    </source>
</evidence>
<dbReference type="SMART" id="SM00543">
    <property type="entry name" value="MIF4G"/>
    <property type="match status" value="1"/>
</dbReference>
<feature type="domain" description="MIF4G" evidence="5">
    <location>
        <begin position="44"/>
        <end position="247"/>
    </location>
</feature>
<keyword evidence="7" id="KW-1185">Reference proteome</keyword>
<gene>
    <name evidence="6" type="ORF">OS493_003873</name>
</gene>
<dbReference type="EMBL" id="MU825397">
    <property type="protein sequence ID" value="KAJ7394192.1"/>
    <property type="molecule type" value="Genomic_DNA"/>
</dbReference>
<dbReference type="Pfam" id="PF02854">
    <property type="entry name" value="MIF4G"/>
    <property type="match status" value="1"/>
</dbReference>
<dbReference type="GO" id="GO:0008494">
    <property type="term" value="F:translation activator activity"/>
    <property type="evidence" value="ECO:0007669"/>
    <property type="project" value="TreeGrafter"/>
</dbReference>
<dbReference type="GO" id="GO:0005829">
    <property type="term" value="C:cytosol"/>
    <property type="evidence" value="ECO:0007669"/>
    <property type="project" value="TreeGrafter"/>
</dbReference>
<dbReference type="InterPro" id="IPR016024">
    <property type="entry name" value="ARM-type_fold"/>
</dbReference>
<dbReference type="GO" id="GO:0006446">
    <property type="term" value="P:regulation of translational initiation"/>
    <property type="evidence" value="ECO:0007669"/>
    <property type="project" value="TreeGrafter"/>
</dbReference>
<reference evidence="6" key="1">
    <citation type="submission" date="2023-01" db="EMBL/GenBank/DDBJ databases">
        <title>Genome assembly of the deep-sea coral Lophelia pertusa.</title>
        <authorList>
            <person name="Herrera S."/>
            <person name="Cordes E."/>
        </authorList>
    </citation>
    <scope>NUCLEOTIDE SEQUENCE</scope>
    <source>
        <strain evidence="6">USNM1676648</strain>
        <tissue evidence="6">Polyp</tissue>
    </source>
</reference>
<feature type="region of interest" description="Disordered" evidence="4">
    <location>
        <begin position="1"/>
        <end position="40"/>
    </location>
</feature>
<proteinExistence type="predicted"/>
<dbReference type="InterPro" id="IPR051367">
    <property type="entry name" value="mRNA_TranslReg/HistoneTransl"/>
</dbReference>
<evidence type="ECO:0000313" key="6">
    <source>
        <dbReference type="EMBL" id="KAJ7394192.1"/>
    </source>
</evidence>
<comment type="caution">
    <text evidence="6">The sequence shown here is derived from an EMBL/GenBank/DDBJ whole genome shotgun (WGS) entry which is preliminary data.</text>
</comment>
<evidence type="ECO:0000256" key="3">
    <source>
        <dbReference type="ARBA" id="ARBA00022845"/>
    </source>
</evidence>
<keyword evidence="3" id="KW-0810">Translation regulation</keyword>